<dbReference type="PANTHER" id="PTHR24559">
    <property type="entry name" value="TRANSPOSON TY3-I GAG-POL POLYPROTEIN"/>
    <property type="match status" value="1"/>
</dbReference>
<feature type="compositionally biased region" description="Basic and acidic residues" evidence="1">
    <location>
        <begin position="16"/>
        <end position="30"/>
    </location>
</feature>
<dbReference type="InterPro" id="IPR043502">
    <property type="entry name" value="DNA/RNA_pol_sf"/>
</dbReference>
<dbReference type="AlphaFoldDB" id="A0AAV3PVR8"/>
<dbReference type="InterPro" id="IPR053134">
    <property type="entry name" value="RNA-dir_DNA_polymerase"/>
</dbReference>
<protein>
    <submittedName>
        <fullName evidence="2">Uncharacterized protein</fullName>
    </submittedName>
</protein>
<keyword evidence="3" id="KW-1185">Reference proteome</keyword>
<evidence type="ECO:0000256" key="1">
    <source>
        <dbReference type="SAM" id="MobiDB-lite"/>
    </source>
</evidence>
<evidence type="ECO:0000313" key="3">
    <source>
        <dbReference type="Proteomes" id="UP001454036"/>
    </source>
</evidence>
<organism evidence="2 3">
    <name type="scientific">Lithospermum erythrorhizon</name>
    <name type="common">Purple gromwell</name>
    <name type="synonym">Lithospermum officinale var. erythrorhizon</name>
    <dbReference type="NCBI Taxonomy" id="34254"/>
    <lineage>
        <taxon>Eukaryota</taxon>
        <taxon>Viridiplantae</taxon>
        <taxon>Streptophyta</taxon>
        <taxon>Embryophyta</taxon>
        <taxon>Tracheophyta</taxon>
        <taxon>Spermatophyta</taxon>
        <taxon>Magnoliopsida</taxon>
        <taxon>eudicotyledons</taxon>
        <taxon>Gunneridae</taxon>
        <taxon>Pentapetalae</taxon>
        <taxon>asterids</taxon>
        <taxon>lamiids</taxon>
        <taxon>Boraginales</taxon>
        <taxon>Boraginaceae</taxon>
        <taxon>Boraginoideae</taxon>
        <taxon>Lithospermeae</taxon>
        <taxon>Lithospermum</taxon>
    </lineage>
</organism>
<proteinExistence type="predicted"/>
<feature type="region of interest" description="Disordered" evidence="1">
    <location>
        <begin position="1"/>
        <end position="30"/>
    </location>
</feature>
<reference evidence="2 3" key="1">
    <citation type="submission" date="2024-01" db="EMBL/GenBank/DDBJ databases">
        <title>The complete chloroplast genome sequence of Lithospermum erythrorhizon: insights into the phylogenetic relationship among Boraginaceae species and the maternal lineages of purple gromwells.</title>
        <authorList>
            <person name="Okada T."/>
            <person name="Watanabe K."/>
        </authorList>
    </citation>
    <scope>NUCLEOTIDE SEQUENCE [LARGE SCALE GENOMIC DNA]</scope>
</reference>
<accession>A0AAV3PVR8</accession>
<dbReference type="EMBL" id="BAABME010002657">
    <property type="protein sequence ID" value="GAA0155589.1"/>
    <property type="molecule type" value="Genomic_DNA"/>
</dbReference>
<dbReference type="Gene3D" id="3.10.10.10">
    <property type="entry name" value="HIV Type 1 Reverse Transcriptase, subunit A, domain 1"/>
    <property type="match status" value="1"/>
</dbReference>
<comment type="caution">
    <text evidence="2">The sequence shown here is derived from an EMBL/GenBank/DDBJ whole genome shotgun (WGS) entry which is preliminary data.</text>
</comment>
<name>A0AAV3PVR8_LITER</name>
<gene>
    <name evidence="2" type="ORF">LIER_13285</name>
</gene>
<sequence>MPFTDRLDGGENNEDNLPKEKESEKRAMPREEVLVVPFTQENKERTFRIGTKEFKNVFAWGPEDMSGIDPAVAVYRLYTDPTFPPVKQKKRLFNDEKNTAIREEVQALLKAQEIRELKFHAWVANVVLVKKPNNKWWMCTDFTNLNKACAKDFYLLPFSGRLVDGSAGHEVFDFMDVSRGYHQIRMAPKDEEKTAFINEY</sequence>
<dbReference type="Proteomes" id="UP001454036">
    <property type="component" value="Unassembled WGS sequence"/>
</dbReference>
<dbReference type="PANTHER" id="PTHR24559:SF444">
    <property type="entry name" value="REVERSE TRANSCRIPTASE DOMAIN-CONTAINING PROTEIN"/>
    <property type="match status" value="1"/>
</dbReference>
<evidence type="ECO:0000313" key="2">
    <source>
        <dbReference type="EMBL" id="GAA0155589.1"/>
    </source>
</evidence>
<dbReference type="SUPFAM" id="SSF56672">
    <property type="entry name" value="DNA/RNA polymerases"/>
    <property type="match status" value="1"/>
</dbReference>